<dbReference type="CDD" id="cd00609">
    <property type="entry name" value="AAT_like"/>
    <property type="match status" value="1"/>
</dbReference>
<dbReference type="InterPro" id="IPR036390">
    <property type="entry name" value="WH_DNA-bd_sf"/>
</dbReference>
<dbReference type="Proteomes" id="UP000515292">
    <property type="component" value="Chromosome"/>
</dbReference>
<evidence type="ECO:0000259" key="6">
    <source>
        <dbReference type="PROSITE" id="PS50949"/>
    </source>
</evidence>
<evidence type="ECO:0000256" key="4">
    <source>
        <dbReference type="ARBA" id="ARBA00023125"/>
    </source>
</evidence>
<dbReference type="InterPro" id="IPR015421">
    <property type="entry name" value="PyrdxlP-dep_Trfase_major"/>
</dbReference>
<dbReference type="InterPro" id="IPR006141">
    <property type="entry name" value="Intein_N"/>
</dbReference>
<sequence length="466" mass="51246">MSLRIAHAVIEEIQRGRLKAGDALPGTRELAEQLKVSRKTVISAFDELVAQGWAESHPRRGTFVSDAFVGDDGLAAPATDTPAFNLPDNSKLGPPLLWPPSAKHRFDDGLPDQRLIPADEIARAYASAARSVGRKRLFSYGDPRGSLELRDAVSRMLNLERGLSTTSENICLTRGSQMALHAVAGALVSTDDLVVFEELTYPPAVEAFRMAGAKPLFVRIDKDGLDLDGLEQLCRRRPPRAIYVTPHHQFPTTVMMRPPARLRLRALAAQFDFAIVEDDYDHEFHFEHQPMFPLASNDPGGQIVYIGSFSKVLSPSLRAGYVSAAPWLVERVGRRIGCLDRQGDPVVELAIVELIETGVLRRHVRRMHGVYQARRDSFAALLAERLHAVATFTLPAGGLSIWLRLLDPVTRETLALRSAEASVQFISSFDCAFGGDHEVGLRLGFASLNEEEMVSATDALTKVLSV</sequence>
<keyword evidence="2" id="KW-0663">Pyridoxal phosphate</keyword>
<dbReference type="Pfam" id="PF00155">
    <property type="entry name" value="Aminotran_1_2"/>
    <property type="match status" value="1"/>
</dbReference>
<dbReference type="InterPro" id="IPR004839">
    <property type="entry name" value="Aminotransferase_I/II_large"/>
</dbReference>
<gene>
    <name evidence="7" type="ORF">H3309_01465</name>
</gene>
<keyword evidence="3" id="KW-0805">Transcription regulation</keyword>
<keyword evidence="4" id="KW-0238">DNA-binding</keyword>
<dbReference type="PRINTS" id="PR00035">
    <property type="entry name" value="HTHGNTR"/>
</dbReference>
<dbReference type="CDD" id="cd07377">
    <property type="entry name" value="WHTH_GntR"/>
    <property type="match status" value="1"/>
</dbReference>
<dbReference type="PROSITE" id="PS50817">
    <property type="entry name" value="INTEIN_N_TER"/>
    <property type="match status" value="1"/>
</dbReference>
<dbReference type="Gene3D" id="3.40.640.10">
    <property type="entry name" value="Type I PLP-dependent aspartate aminotransferase-like (Major domain)"/>
    <property type="match status" value="1"/>
</dbReference>
<keyword evidence="7" id="KW-0032">Aminotransferase</keyword>
<dbReference type="PANTHER" id="PTHR46577">
    <property type="entry name" value="HTH-TYPE TRANSCRIPTIONAL REGULATORY PROTEIN GABR"/>
    <property type="match status" value="1"/>
</dbReference>
<evidence type="ECO:0000313" key="8">
    <source>
        <dbReference type="Proteomes" id="UP000515292"/>
    </source>
</evidence>
<evidence type="ECO:0000256" key="1">
    <source>
        <dbReference type="ARBA" id="ARBA00005384"/>
    </source>
</evidence>
<dbReference type="InterPro" id="IPR000524">
    <property type="entry name" value="Tscrpt_reg_HTH_GntR"/>
</dbReference>
<dbReference type="InterPro" id="IPR051446">
    <property type="entry name" value="HTH_trans_reg/aminotransferase"/>
</dbReference>
<dbReference type="AlphaFoldDB" id="A0A7G5IIL3"/>
<keyword evidence="5" id="KW-0804">Transcription</keyword>
<keyword evidence="8" id="KW-1185">Reference proteome</keyword>
<organism evidence="7 8">
    <name type="scientific">Sandaracinobacteroides saxicola</name>
    <dbReference type="NCBI Taxonomy" id="2759707"/>
    <lineage>
        <taxon>Bacteria</taxon>
        <taxon>Pseudomonadati</taxon>
        <taxon>Pseudomonadota</taxon>
        <taxon>Alphaproteobacteria</taxon>
        <taxon>Sphingomonadales</taxon>
        <taxon>Sphingosinicellaceae</taxon>
        <taxon>Sandaracinobacteroides</taxon>
    </lineage>
</organism>
<evidence type="ECO:0000256" key="2">
    <source>
        <dbReference type="ARBA" id="ARBA00022898"/>
    </source>
</evidence>
<dbReference type="EMBL" id="CP059851">
    <property type="protein sequence ID" value="QMW23205.1"/>
    <property type="molecule type" value="Genomic_DNA"/>
</dbReference>
<dbReference type="GO" id="GO:0008483">
    <property type="term" value="F:transaminase activity"/>
    <property type="evidence" value="ECO:0007669"/>
    <property type="project" value="UniProtKB-KW"/>
</dbReference>
<feature type="domain" description="HTH gntR-type" evidence="6">
    <location>
        <begin position="1"/>
        <end position="67"/>
    </location>
</feature>
<dbReference type="GO" id="GO:0003677">
    <property type="term" value="F:DNA binding"/>
    <property type="evidence" value="ECO:0007669"/>
    <property type="project" value="UniProtKB-KW"/>
</dbReference>
<dbReference type="GO" id="GO:0003700">
    <property type="term" value="F:DNA-binding transcription factor activity"/>
    <property type="evidence" value="ECO:0007669"/>
    <property type="project" value="InterPro"/>
</dbReference>
<evidence type="ECO:0000256" key="3">
    <source>
        <dbReference type="ARBA" id="ARBA00023015"/>
    </source>
</evidence>
<dbReference type="SMART" id="SM00345">
    <property type="entry name" value="HTH_GNTR"/>
    <property type="match status" value="1"/>
</dbReference>
<comment type="similarity">
    <text evidence="1">In the C-terminal section; belongs to the class-I pyridoxal-phosphate-dependent aminotransferase family.</text>
</comment>
<dbReference type="Gene3D" id="1.10.10.10">
    <property type="entry name" value="Winged helix-like DNA-binding domain superfamily/Winged helix DNA-binding domain"/>
    <property type="match status" value="1"/>
</dbReference>
<dbReference type="PANTHER" id="PTHR46577:SF1">
    <property type="entry name" value="HTH-TYPE TRANSCRIPTIONAL REGULATORY PROTEIN GABR"/>
    <property type="match status" value="1"/>
</dbReference>
<reference evidence="7 8" key="1">
    <citation type="submission" date="2020-07" db="EMBL/GenBank/DDBJ databases">
        <title>Complete genome sequence for Sandaracinobacter sp. M6.</title>
        <authorList>
            <person name="Tang Y."/>
            <person name="Liu Q."/>
            <person name="Guo Z."/>
            <person name="Lei P."/>
            <person name="Huang B."/>
        </authorList>
    </citation>
    <scope>NUCLEOTIDE SEQUENCE [LARGE SCALE GENOMIC DNA]</scope>
    <source>
        <strain evidence="7 8">M6</strain>
    </source>
</reference>
<accession>A0A7G5IIL3</accession>
<dbReference type="Pfam" id="PF00392">
    <property type="entry name" value="GntR"/>
    <property type="match status" value="1"/>
</dbReference>
<evidence type="ECO:0000313" key="7">
    <source>
        <dbReference type="EMBL" id="QMW23205.1"/>
    </source>
</evidence>
<dbReference type="InterPro" id="IPR015424">
    <property type="entry name" value="PyrdxlP-dep_Trfase"/>
</dbReference>
<protein>
    <submittedName>
        <fullName evidence="7">PLP-dependent aminotransferase family protein</fullName>
    </submittedName>
</protein>
<proteinExistence type="inferred from homology"/>
<dbReference type="GO" id="GO:0016539">
    <property type="term" value="P:intein-mediated protein splicing"/>
    <property type="evidence" value="ECO:0007669"/>
    <property type="project" value="InterPro"/>
</dbReference>
<dbReference type="RefSeq" id="WP_182296852.1">
    <property type="nucleotide sequence ID" value="NZ_CP059851.1"/>
</dbReference>
<dbReference type="KEGG" id="sand:H3309_01465"/>
<dbReference type="PROSITE" id="PS50949">
    <property type="entry name" value="HTH_GNTR"/>
    <property type="match status" value="1"/>
</dbReference>
<evidence type="ECO:0000256" key="5">
    <source>
        <dbReference type="ARBA" id="ARBA00023163"/>
    </source>
</evidence>
<keyword evidence="7" id="KW-0808">Transferase</keyword>
<dbReference type="InterPro" id="IPR036388">
    <property type="entry name" value="WH-like_DNA-bd_sf"/>
</dbReference>
<dbReference type="GO" id="GO:0030170">
    <property type="term" value="F:pyridoxal phosphate binding"/>
    <property type="evidence" value="ECO:0007669"/>
    <property type="project" value="InterPro"/>
</dbReference>
<dbReference type="SUPFAM" id="SSF53383">
    <property type="entry name" value="PLP-dependent transferases"/>
    <property type="match status" value="1"/>
</dbReference>
<name>A0A7G5IIL3_9SPHN</name>
<dbReference type="SUPFAM" id="SSF46785">
    <property type="entry name" value="Winged helix' DNA-binding domain"/>
    <property type="match status" value="1"/>
</dbReference>